<gene>
    <name evidence="2" type="primary">WBGene00105047</name>
</gene>
<name>A0A2A6CKX1_PRIPA</name>
<keyword evidence="3" id="KW-1185">Reference proteome</keyword>
<evidence type="ECO:0000256" key="1">
    <source>
        <dbReference type="PROSITE-ProRule" id="PRU01005"/>
    </source>
</evidence>
<accession>A0A8R1YDD9</accession>
<dbReference type="Pfam" id="PF01549">
    <property type="entry name" value="ShK"/>
    <property type="match status" value="2"/>
</dbReference>
<dbReference type="AlphaFoldDB" id="A0A2A6CKX1"/>
<comment type="caution">
    <text evidence="1">Lacks conserved residue(s) required for the propagation of feature annotation.</text>
</comment>
<dbReference type="SMART" id="SM00254">
    <property type="entry name" value="ShKT"/>
    <property type="match status" value="3"/>
</dbReference>
<dbReference type="Proteomes" id="UP000005239">
    <property type="component" value="Unassembled WGS sequence"/>
</dbReference>
<proteinExistence type="predicted"/>
<dbReference type="PROSITE" id="PS51670">
    <property type="entry name" value="SHKT"/>
    <property type="match status" value="1"/>
</dbReference>
<dbReference type="PANTHER" id="PTHR46707">
    <property type="entry name" value="PROTEIN CBG07468"/>
    <property type="match status" value="1"/>
</dbReference>
<dbReference type="OrthoDB" id="5838062at2759"/>
<dbReference type="Gene3D" id="1.10.10.1940">
    <property type="match status" value="1"/>
</dbReference>
<dbReference type="PANTHER" id="PTHR46707:SF1">
    <property type="entry name" value="COEXPRESSED WITH POLYCYSTINS-RELATED"/>
    <property type="match status" value="1"/>
</dbReference>
<dbReference type="InterPro" id="IPR003582">
    <property type="entry name" value="ShKT_dom"/>
</dbReference>
<evidence type="ECO:0000313" key="3">
    <source>
        <dbReference type="Proteomes" id="UP000005239"/>
    </source>
</evidence>
<sequence>MSALIFSTALLGFVSQAAAQCTTKDNVNCVTWVKAGFCGNMGYTLAQRQASCGISCGLCTSAGVAITSGVCSGDANANCATWAANGFCNNGAYSAATKQAILSISLTINIPQAYCCTTCATPTTTTASSTTAENANCKKWFEDATNAFCASTTVTLAQKTLFCPTTCAFEVKPNADCALYTLTGTTLARETPSNRTATPGTPVASGAVAGTTTLSRAFAASGCTVSLFADAAPAAGAVATETFVGTAAASFFSVTAANNAGLSYTCVCTILAESQCETGYFQFRSGKGSGAHQRGDASSWEGKQKCPNGCQMKISETSKNEMDTVFTFEYQCSAAKLESGECRKNKSTRSLNCAISEELAKLFNMRVNHIMNDHARSWISNFNKWKCKPGYFQYKLVKIMESETLERGRFASWEREQKFQNGCQMTVSEDPNGIRTYTFNTTCGDQSISHLHNGEFIVVPSSRLLKYAISEQLTRDLGTYNNELMKPHAAKWIADFKNNMG</sequence>
<reference evidence="3" key="1">
    <citation type="journal article" date="2008" name="Nat. Genet.">
        <title>The Pristionchus pacificus genome provides a unique perspective on nematode lifestyle and parasitism.</title>
        <authorList>
            <person name="Dieterich C."/>
            <person name="Clifton S.W."/>
            <person name="Schuster L.N."/>
            <person name="Chinwalla A."/>
            <person name="Delehaunty K."/>
            <person name="Dinkelacker I."/>
            <person name="Fulton L."/>
            <person name="Fulton R."/>
            <person name="Godfrey J."/>
            <person name="Minx P."/>
            <person name="Mitreva M."/>
            <person name="Roeseler W."/>
            <person name="Tian H."/>
            <person name="Witte H."/>
            <person name="Yang S.P."/>
            <person name="Wilson R.K."/>
            <person name="Sommer R.J."/>
        </authorList>
    </citation>
    <scope>NUCLEOTIDE SEQUENCE [LARGE SCALE GENOMIC DNA]</scope>
    <source>
        <strain evidence="3">PS312</strain>
    </source>
</reference>
<organism evidence="2 3">
    <name type="scientific">Pristionchus pacificus</name>
    <name type="common">Parasitic nematode worm</name>
    <dbReference type="NCBI Taxonomy" id="54126"/>
    <lineage>
        <taxon>Eukaryota</taxon>
        <taxon>Metazoa</taxon>
        <taxon>Ecdysozoa</taxon>
        <taxon>Nematoda</taxon>
        <taxon>Chromadorea</taxon>
        <taxon>Rhabditida</taxon>
        <taxon>Rhabditina</taxon>
        <taxon>Diplogasteromorpha</taxon>
        <taxon>Diplogasteroidea</taxon>
        <taxon>Neodiplogasteridae</taxon>
        <taxon>Pristionchus</taxon>
    </lineage>
</organism>
<accession>A0A2A6CKX1</accession>
<dbReference type="EnsemblMetazoa" id="PPA15493.1">
    <property type="protein sequence ID" value="PPA15493.1"/>
    <property type="gene ID" value="WBGene00105047"/>
</dbReference>
<protein>
    <submittedName>
        <fullName evidence="2">ShK domain-containing protein</fullName>
    </submittedName>
</protein>
<reference evidence="2" key="2">
    <citation type="submission" date="2022-06" db="UniProtKB">
        <authorList>
            <consortium name="EnsemblMetazoa"/>
        </authorList>
    </citation>
    <scope>IDENTIFICATION</scope>
    <source>
        <strain evidence="2">PS312</strain>
    </source>
</reference>
<evidence type="ECO:0000313" key="2">
    <source>
        <dbReference type="EnsemblMetazoa" id="PPA15493.1"/>
    </source>
</evidence>